<dbReference type="EMBL" id="JACCCV010000001">
    <property type="protein sequence ID" value="NYF50205.1"/>
    <property type="molecule type" value="Genomic_DNA"/>
</dbReference>
<dbReference type="InterPro" id="IPR029058">
    <property type="entry name" value="AB_hydrolase_fold"/>
</dbReference>
<evidence type="ECO:0000313" key="2">
    <source>
        <dbReference type="EMBL" id="NYF50205.1"/>
    </source>
</evidence>
<dbReference type="SUPFAM" id="SSF53474">
    <property type="entry name" value="alpha/beta-Hydrolases"/>
    <property type="match status" value="1"/>
</dbReference>
<feature type="domain" description="AB hydrolase-1" evidence="1">
    <location>
        <begin position="48"/>
        <end position="286"/>
    </location>
</feature>
<dbReference type="AlphaFoldDB" id="A0A7Y9T853"/>
<dbReference type="PANTHER" id="PTHR43689:SF8">
    <property type="entry name" value="ALPHA_BETA-HYDROLASES SUPERFAMILY PROTEIN"/>
    <property type="match status" value="1"/>
</dbReference>
<evidence type="ECO:0000259" key="1">
    <source>
        <dbReference type="Pfam" id="PF00561"/>
    </source>
</evidence>
<dbReference type="PANTHER" id="PTHR43689">
    <property type="entry name" value="HYDROLASE"/>
    <property type="match status" value="1"/>
</dbReference>
<sequence>MATILESQAFARQSEHIDAAWYLRSRRYASLPMSRVAYVEHGRGPAALFVHGYPLNGFQWRGALERLHKHRRCIAPDVMGLGYTETPEGQVITPESQVAMLAALLDSLHIDTVDLVANDSGGLVSQLFLARHPQRVRTLLLTNCDVDENNPPPGFLPFVALAKKGTFVDRVLVPELNDKELARSAKGLGGLTYTYPERFSDETIETYLRPLVESPLRKSQVNQYAISLATNVLVPIREDLRQWKGPARMVWGLKDTLFGVEWAEWLDRTLPGSRGVRRVEGANLFFPEEMPDLIAEEATKLWQVG</sequence>
<protein>
    <submittedName>
        <fullName evidence="2">Pimeloyl-ACP methyl ester carboxylesterase</fullName>
    </submittedName>
</protein>
<reference evidence="2 3" key="1">
    <citation type="submission" date="2020-07" db="EMBL/GenBank/DDBJ databases">
        <title>Genomic Encyclopedia of Type Strains, Phase IV (KMG-V): Genome sequencing to study the core and pangenomes of soil and plant-associated prokaryotes.</title>
        <authorList>
            <person name="Whitman W."/>
        </authorList>
    </citation>
    <scope>NUCLEOTIDE SEQUENCE [LARGE SCALE GENOMIC DNA]</scope>
    <source>
        <strain evidence="2 3">M8UP30</strain>
    </source>
</reference>
<dbReference type="PRINTS" id="PR00111">
    <property type="entry name" value="ABHYDROLASE"/>
</dbReference>
<dbReference type="Pfam" id="PF00561">
    <property type="entry name" value="Abhydrolase_1"/>
    <property type="match status" value="1"/>
</dbReference>
<dbReference type="InterPro" id="IPR000073">
    <property type="entry name" value="AB_hydrolase_1"/>
</dbReference>
<evidence type="ECO:0000313" key="3">
    <source>
        <dbReference type="Proteomes" id="UP000534186"/>
    </source>
</evidence>
<accession>A0A7Y9T853</accession>
<proteinExistence type="predicted"/>
<comment type="caution">
    <text evidence="2">The sequence shown here is derived from an EMBL/GenBank/DDBJ whole genome shotgun (WGS) entry which is preliminary data.</text>
</comment>
<dbReference type="Gene3D" id="3.40.50.1820">
    <property type="entry name" value="alpha/beta hydrolase"/>
    <property type="match status" value="1"/>
</dbReference>
<dbReference type="Proteomes" id="UP000534186">
    <property type="component" value="Unassembled WGS sequence"/>
</dbReference>
<gene>
    <name evidence="2" type="ORF">HDF12_000570</name>
</gene>
<organism evidence="2 3">
    <name type="scientific">Tunturiibacter lichenicola</name>
    <dbReference type="NCBI Taxonomy" id="2051959"/>
    <lineage>
        <taxon>Bacteria</taxon>
        <taxon>Pseudomonadati</taxon>
        <taxon>Acidobacteriota</taxon>
        <taxon>Terriglobia</taxon>
        <taxon>Terriglobales</taxon>
        <taxon>Acidobacteriaceae</taxon>
        <taxon>Tunturiibacter</taxon>
    </lineage>
</organism>
<name>A0A7Y9T853_9BACT</name>